<evidence type="ECO:0000256" key="2">
    <source>
        <dbReference type="SAM" id="Phobius"/>
    </source>
</evidence>
<keyword evidence="2" id="KW-0812">Transmembrane</keyword>
<protein>
    <submittedName>
        <fullName evidence="3">DUF1490 family protein</fullName>
    </submittedName>
</protein>
<reference evidence="4" key="1">
    <citation type="journal article" date="2019" name="Int. J. Syst. Evol. Microbiol.">
        <title>The Global Catalogue of Microorganisms (GCM) 10K type strain sequencing project: providing services to taxonomists for standard genome sequencing and annotation.</title>
        <authorList>
            <consortium name="The Broad Institute Genomics Platform"/>
            <consortium name="The Broad Institute Genome Sequencing Center for Infectious Disease"/>
            <person name="Wu L."/>
            <person name="Ma J."/>
        </authorList>
    </citation>
    <scope>NUCLEOTIDE SEQUENCE [LARGE SCALE GENOMIC DNA]</scope>
    <source>
        <strain evidence="4">CCUG 56401</strain>
    </source>
</reference>
<feature type="transmembrane region" description="Helical" evidence="2">
    <location>
        <begin position="6"/>
        <end position="27"/>
    </location>
</feature>
<evidence type="ECO:0000256" key="1">
    <source>
        <dbReference type="SAM" id="MobiDB-lite"/>
    </source>
</evidence>
<keyword evidence="2" id="KW-0472">Membrane</keyword>
<dbReference type="RefSeq" id="WP_263253130.1">
    <property type="nucleotide sequence ID" value="NZ_BAABLT010000010.1"/>
</dbReference>
<keyword evidence="4" id="KW-1185">Reference proteome</keyword>
<feature type="region of interest" description="Disordered" evidence="1">
    <location>
        <begin position="73"/>
        <end position="92"/>
    </location>
</feature>
<sequence length="92" mass="9415">MVLGAVVGRVAGVVGTGLAGAVAYDGIKRFVRSGGARRGAVAVTAWGLRGIRAAETGTEQARLTLADVVSEARERIGEQTPPPGTTEHGHEH</sequence>
<gene>
    <name evidence="3" type="ORF">ACFQ16_16235</name>
</gene>
<evidence type="ECO:0000313" key="3">
    <source>
        <dbReference type="EMBL" id="MFD0921298.1"/>
    </source>
</evidence>
<organism evidence="3 4">
    <name type="scientific">Saccharopolyspora rosea</name>
    <dbReference type="NCBI Taxonomy" id="524884"/>
    <lineage>
        <taxon>Bacteria</taxon>
        <taxon>Bacillati</taxon>
        <taxon>Actinomycetota</taxon>
        <taxon>Actinomycetes</taxon>
        <taxon>Pseudonocardiales</taxon>
        <taxon>Pseudonocardiaceae</taxon>
        <taxon>Saccharopolyspora</taxon>
    </lineage>
</organism>
<accession>A0ABW3FUD6</accession>
<comment type="caution">
    <text evidence="3">The sequence shown here is derived from an EMBL/GenBank/DDBJ whole genome shotgun (WGS) entry which is preliminary data.</text>
</comment>
<dbReference type="InterPro" id="IPR009963">
    <property type="entry name" value="DUF1490"/>
</dbReference>
<keyword evidence="2" id="KW-1133">Transmembrane helix</keyword>
<evidence type="ECO:0000313" key="4">
    <source>
        <dbReference type="Proteomes" id="UP001597018"/>
    </source>
</evidence>
<dbReference type="EMBL" id="JBHTIW010000012">
    <property type="protein sequence ID" value="MFD0921298.1"/>
    <property type="molecule type" value="Genomic_DNA"/>
</dbReference>
<dbReference type="Pfam" id="PF07371">
    <property type="entry name" value="DUF1490"/>
    <property type="match status" value="1"/>
</dbReference>
<name>A0ABW3FUD6_9PSEU</name>
<proteinExistence type="predicted"/>
<dbReference type="Proteomes" id="UP001597018">
    <property type="component" value="Unassembled WGS sequence"/>
</dbReference>